<proteinExistence type="predicted"/>
<dbReference type="InterPro" id="IPR000160">
    <property type="entry name" value="GGDEF_dom"/>
</dbReference>
<evidence type="ECO:0000259" key="2">
    <source>
        <dbReference type="PROSITE" id="PS50883"/>
    </source>
</evidence>
<dbReference type="Pfam" id="PF00990">
    <property type="entry name" value="GGDEF"/>
    <property type="match status" value="1"/>
</dbReference>
<protein>
    <submittedName>
        <fullName evidence="4">GGDEF domain-containing protein</fullName>
    </submittedName>
</protein>
<evidence type="ECO:0000259" key="3">
    <source>
        <dbReference type="PROSITE" id="PS50887"/>
    </source>
</evidence>
<dbReference type="Gene3D" id="3.20.20.450">
    <property type="entry name" value="EAL domain"/>
    <property type="match status" value="1"/>
</dbReference>
<dbReference type="InterPro" id="IPR001633">
    <property type="entry name" value="EAL_dom"/>
</dbReference>
<dbReference type="InterPro" id="IPR052155">
    <property type="entry name" value="Biofilm_reg_signaling"/>
</dbReference>
<dbReference type="RefSeq" id="WP_142702817.1">
    <property type="nucleotide sequence ID" value="NZ_VIRS01000002.1"/>
</dbReference>
<dbReference type="Pfam" id="PF00563">
    <property type="entry name" value="EAL"/>
    <property type="match status" value="1"/>
</dbReference>
<dbReference type="Gene3D" id="3.30.70.270">
    <property type="match status" value="1"/>
</dbReference>
<feature type="transmembrane region" description="Helical" evidence="1">
    <location>
        <begin position="190"/>
        <end position="215"/>
    </location>
</feature>
<dbReference type="EMBL" id="VIRS01000002">
    <property type="protein sequence ID" value="TQS46289.1"/>
    <property type="molecule type" value="Genomic_DNA"/>
</dbReference>
<feature type="transmembrane region" description="Helical" evidence="1">
    <location>
        <begin position="29"/>
        <end position="46"/>
    </location>
</feature>
<dbReference type="InterPro" id="IPR035919">
    <property type="entry name" value="EAL_sf"/>
</dbReference>
<name>A0A545AY73_9ACTN</name>
<dbReference type="FunCoup" id="A0A545AY73">
    <property type="interactions" value="6"/>
</dbReference>
<evidence type="ECO:0000256" key="1">
    <source>
        <dbReference type="SAM" id="Phobius"/>
    </source>
</evidence>
<dbReference type="SMART" id="SM00267">
    <property type="entry name" value="GGDEF"/>
    <property type="match status" value="1"/>
</dbReference>
<feature type="transmembrane region" description="Helical" evidence="1">
    <location>
        <begin position="128"/>
        <end position="147"/>
    </location>
</feature>
<dbReference type="SUPFAM" id="SSF141868">
    <property type="entry name" value="EAL domain-like"/>
    <property type="match status" value="1"/>
</dbReference>
<feature type="transmembrane region" description="Helical" evidence="1">
    <location>
        <begin position="95"/>
        <end position="116"/>
    </location>
</feature>
<reference evidence="4 5" key="1">
    <citation type="submission" date="2019-07" db="EMBL/GenBank/DDBJ databases">
        <title>Cryptosporangium phraense sp. nov., isolated from plant litter.</title>
        <authorList>
            <person name="Suriyachadkun C."/>
        </authorList>
    </citation>
    <scope>NUCLEOTIDE SEQUENCE [LARGE SCALE GENOMIC DNA]</scope>
    <source>
        <strain evidence="4 5">A-T 5661</strain>
    </source>
</reference>
<dbReference type="CDD" id="cd01949">
    <property type="entry name" value="GGDEF"/>
    <property type="match status" value="1"/>
</dbReference>
<dbReference type="SMART" id="SM00052">
    <property type="entry name" value="EAL"/>
    <property type="match status" value="1"/>
</dbReference>
<keyword evidence="1" id="KW-1133">Transmembrane helix</keyword>
<accession>A0A545AY73</accession>
<dbReference type="InterPro" id="IPR029787">
    <property type="entry name" value="Nucleotide_cyclase"/>
</dbReference>
<dbReference type="PANTHER" id="PTHR44757">
    <property type="entry name" value="DIGUANYLATE CYCLASE DGCP"/>
    <property type="match status" value="1"/>
</dbReference>
<comment type="caution">
    <text evidence="4">The sequence shown here is derived from an EMBL/GenBank/DDBJ whole genome shotgun (WGS) entry which is preliminary data.</text>
</comment>
<dbReference type="InParanoid" id="A0A545AY73"/>
<feature type="transmembrane region" description="Helical" evidence="1">
    <location>
        <begin position="284"/>
        <end position="302"/>
    </location>
</feature>
<keyword evidence="1" id="KW-0812">Transmembrane</keyword>
<feature type="transmembrane region" description="Helical" evidence="1">
    <location>
        <begin position="254"/>
        <end position="272"/>
    </location>
</feature>
<feature type="transmembrane region" description="Helical" evidence="1">
    <location>
        <begin position="162"/>
        <end position="183"/>
    </location>
</feature>
<feature type="transmembrane region" description="Helical" evidence="1">
    <location>
        <begin position="221"/>
        <end position="242"/>
    </location>
</feature>
<organism evidence="4 5">
    <name type="scientific">Cryptosporangium phraense</name>
    <dbReference type="NCBI Taxonomy" id="2593070"/>
    <lineage>
        <taxon>Bacteria</taxon>
        <taxon>Bacillati</taxon>
        <taxon>Actinomycetota</taxon>
        <taxon>Actinomycetes</taxon>
        <taxon>Cryptosporangiales</taxon>
        <taxon>Cryptosporangiaceae</taxon>
        <taxon>Cryptosporangium</taxon>
    </lineage>
</organism>
<dbReference type="OrthoDB" id="23692at2"/>
<evidence type="ECO:0000313" key="5">
    <source>
        <dbReference type="Proteomes" id="UP000317982"/>
    </source>
</evidence>
<evidence type="ECO:0000313" key="4">
    <source>
        <dbReference type="EMBL" id="TQS46289.1"/>
    </source>
</evidence>
<gene>
    <name evidence="4" type="ORF">FL583_02530</name>
</gene>
<feature type="domain" description="EAL" evidence="2">
    <location>
        <begin position="493"/>
        <end position="744"/>
    </location>
</feature>
<feature type="transmembrane region" description="Helical" evidence="1">
    <location>
        <begin position="7"/>
        <end position="23"/>
    </location>
</feature>
<dbReference type="NCBIfam" id="TIGR00254">
    <property type="entry name" value="GGDEF"/>
    <property type="match status" value="1"/>
</dbReference>
<dbReference type="PROSITE" id="PS50887">
    <property type="entry name" value="GGDEF"/>
    <property type="match status" value="1"/>
</dbReference>
<dbReference type="InterPro" id="IPR043128">
    <property type="entry name" value="Rev_trsase/Diguanyl_cyclase"/>
</dbReference>
<dbReference type="AlphaFoldDB" id="A0A545AY73"/>
<feature type="domain" description="GGDEF" evidence="3">
    <location>
        <begin position="351"/>
        <end position="484"/>
    </location>
</feature>
<dbReference type="SUPFAM" id="SSF55073">
    <property type="entry name" value="Nucleotide cyclase"/>
    <property type="match status" value="1"/>
</dbReference>
<sequence>MPGKARWWVATLVGVVLYEWAAARFGSGFYPFDRGVLVGVVGWMLVRYTRASREATGRLRTARRLGAAAAALWLGAIAWNLAADLAGVPEKTQTVVYALASLLPAACGVAAMVTLPVAPPTTLGKLRLVLDGLIAAFSMLALVWLFVLKDWYASHGGGADGVTLMVLCIVLIVVAAMALILLANGSGRQVTALTGLAVGLGLIAIAMLLQLASILQGSGWLWGNGLLQLGVLVLGATARLPFGAPVRDRDSTTLASHALPYLPLAGMIVVVMGDQVRDGSIDMLVAWLALSAVVAVLGRQFVSLRMTASLNREIDAHRARLAHQAFHDPLTGLANRALFGERLASALSDGSGPALLLVDLDGFKAVNDTRGHAAGDQLLVAVAGRLKGAVRATDTVARLGGDEFAVVLPGAAEPSAAIAVASLILQRVGEPVSLSEGAPVAVRASVGIALADGESTAELLLRDADLALYEAKESGKNRYQVADPELSRSTLGRLQLEEELRAGLEAGEFEVHYQPIVELESERITAVEALLRWRHPVRGLLGPGAFLEAAEAAGILPALDGVALRAACRQVSEWRSGRPDFVVSVNICAAHLVDPGLAAEVTAALGSVPASALMLEVTETALVADLAMAARSLRELADLGVRIALDDFGTGYSSLTYLRTLPIDAIKIDGSFVRDLDGNATDEAVTRAILGLAETLGLRPVAEGVEGESQAERLRDLRCGHAQGFLFARPMPAAEVSRLLASPAVSVA</sequence>
<feature type="transmembrane region" description="Helical" evidence="1">
    <location>
        <begin position="66"/>
        <end position="83"/>
    </location>
</feature>
<dbReference type="Proteomes" id="UP000317982">
    <property type="component" value="Unassembled WGS sequence"/>
</dbReference>
<dbReference type="PROSITE" id="PS50883">
    <property type="entry name" value="EAL"/>
    <property type="match status" value="1"/>
</dbReference>
<dbReference type="PANTHER" id="PTHR44757:SF2">
    <property type="entry name" value="BIOFILM ARCHITECTURE MAINTENANCE PROTEIN MBAA"/>
    <property type="match status" value="1"/>
</dbReference>
<keyword evidence="5" id="KW-1185">Reference proteome</keyword>
<keyword evidence="1" id="KW-0472">Membrane</keyword>
<dbReference type="CDD" id="cd01948">
    <property type="entry name" value="EAL"/>
    <property type="match status" value="1"/>
</dbReference>